<keyword evidence="1" id="KW-0472">Membrane</keyword>
<dbReference type="VEuPathDB" id="ToxoDB:CSUI_000154"/>
<evidence type="ECO:0000313" key="3">
    <source>
        <dbReference type="Proteomes" id="UP000221165"/>
    </source>
</evidence>
<protein>
    <submittedName>
        <fullName evidence="2">Alpha-tubulin suppressor protein</fullName>
    </submittedName>
</protein>
<name>A0A2C6LHF3_9APIC</name>
<keyword evidence="1" id="KW-0812">Transmembrane</keyword>
<dbReference type="AlphaFoldDB" id="A0A2C6LHF3"/>
<feature type="transmembrane region" description="Helical" evidence="1">
    <location>
        <begin position="957"/>
        <end position="982"/>
    </location>
</feature>
<sequence length="988" mass="103944">MLGVNTAGMDEIISRCRVAKMQLAVSPASHLSASHRRFSSGRRSREGSIFHAPATVTSTRMQTVARAAIQQLGKNFLLVDGDSGGQRVSGSASSPVSGRPLCFGLVSERLHPCNRASLENANIPCAACRVLRALKNLIAVLGCESVPSSGSYARRRPWKVLFLAVAAVAVLCTRAADALGVARRRKNAFERQQLSANARELWNSNATLRATFFKGDDLSLSVETSVLQASSEESKSFKGKEGDIVELLCSFNFIRVKSATWKSSTDACPSVRDCTDQIKRLCQGRFFCQIMPSASDSTGSGNATPAAVCGDVCGMTLDPQRELTGEYECVASDPSASTGLVDEHSAGSLVLTGNVTWDAIREGDAAPAQGEISAAGGISSFISSQASSGKNIVTYTDTDSSKRRLAVGTSTATAINNRPTSSYFQLLQIRTIRRIWFSAGAIAVQILPTDAGKGTIVTIGEQEYGAAVGSDGASVFWEYGDMACGVSSSFLVSVGLSPRHADYPKPGIICTNTNSAACTSWDTVDAKIKNDRPASVMLEAIACHPEGEAFALVFADGTVLAVGAEGAGGKLNSVAEQALSTFDATRNQRVKKVVATKGAFAVLLKRGIIYAWGSDQFGGTLPTSEIAGVVDIVRTRAALVFDITVTGGGKVYTWGSGMVLPSRINSVEIERIYGERTCFAAFDKSGGLYVWGLGGDDGAFCNEQFVGDKQLMARSFKDVAQKLSEGVTDVRFGTDAAVAVKKPKQQDGAWELVTWGSTAKGGEVTAYALREGRKGVKALGAAKSAFAVVSTAGDVVAWGSKEAGGEGWEQSFLKGRVYGLVSLNRAFVALLATGEAYGWGSIGQSLMSSARRQEIGSAIETRIPRGLYVLGGRGEREIFVGVVGVPCIPGDWGEWGSCRSLCQGIRQRERTIDLEAWGDKCTSPLSEAGSCQGPKYGTDECPGTEALSDASGSGFSVGAILGCALAGGAILAIVSFMSYMWCSGPSGR</sequence>
<dbReference type="Proteomes" id="UP000221165">
    <property type="component" value="Unassembled WGS sequence"/>
</dbReference>
<evidence type="ECO:0000256" key="1">
    <source>
        <dbReference type="SAM" id="Phobius"/>
    </source>
</evidence>
<dbReference type="PROSITE" id="PS50092">
    <property type="entry name" value="TSP1"/>
    <property type="match status" value="1"/>
</dbReference>
<dbReference type="GeneID" id="94423599"/>
<dbReference type="CDD" id="cd22823">
    <property type="entry name" value="Gal_Rha_Lectin"/>
    <property type="match status" value="1"/>
</dbReference>
<dbReference type="InterPro" id="IPR000884">
    <property type="entry name" value="TSP1_rpt"/>
</dbReference>
<dbReference type="SUPFAM" id="SSF50985">
    <property type="entry name" value="RCC1/BLIP-II"/>
    <property type="match status" value="1"/>
</dbReference>
<dbReference type="OrthoDB" id="408734at2759"/>
<accession>A0A2C6LHF3</accession>
<dbReference type="InterPro" id="IPR036383">
    <property type="entry name" value="TSP1_rpt_sf"/>
</dbReference>
<evidence type="ECO:0000313" key="2">
    <source>
        <dbReference type="EMBL" id="PHJ25975.1"/>
    </source>
</evidence>
<reference evidence="2 3" key="1">
    <citation type="journal article" date="2017" name="Int. J. Parasitol.">
        <title>The genome of the protozoan parasite Cystoisospora suis and a reverse vaccinology approach to identify vaccine candidates.</title>
        <authorList>
            <person name="Palmieri N."/>
            <person name="Shrestha A."/>
            <person name="Ruttkowski B."/>
            <person name="Beck T."/>
            <person name="Vogl C."/>
            <person name="Tomley F."/>
            <person name="Blake D.P."/>
            <person name="Joachim A."/>
        </authorList>
    </citation>
    <scope>NUCLEOTIDE SEQUENCE [LARGE SCALE GENOMIC DNA]</scope>
    <source>
        <strain evidence="2 3">Wien I</strain>
    </source>
</reference>
<keyword evidence="1" id="KW-1133">Transmembrane helix</keyword>
<dbReference type="EMBL" id="MIGC01000072">
    <property type="protein sequence ID" value="PHJ25975.1"/>
    <property type="molecule type" value="Genomic_DNA"/>
</dbReference>
<organism evidence="2 3">
    <name type="scientific">Cystoisospora suis</name>
    <dbReference type="NCBI Taxonomy" id="483139"/>
    <lineage>
        <taxon>Eukaryota</taxon>
        <taxon>Sar</taxon>
        <taxon>Alveolata</taxon>
        <taxon>Apicomplexa</taxon>
        <taxon>Conoidasida</taxon>
        <taxon>Coccidia</taxon>
        <taxon>Eucoccidiorida</taxon>
        <taxon>Eimeriorina</taxon>
        <taxon>Sarcocystidae</taxon>
        <taxon>Cystoisospora</taxon>
    </lineage>
</organism>
<gene>
    <name evidence="2" type="ORF">CSUI_000154</name>
</gene>
<dbReference type="RefSeq" id="XP_067927621.1">
    <property type="nucleotide sequence ID" value="XM_068060388.1"/>
</dbReference>
<proteinExistence type="predicted"/>
<dbReference type="SUPFAM" id="SSF82895">
    <property type="entry name" value="TSP-1 type 1 repeat"/>
    <property type="match status" value="1"/>
</dbReference>
<dbReference type="InterPro" id="IPR009091">
    <property type="entry name" value="RCC1/BLIP-II"/>
</dbReference>
<comment type="caution">
    <text evidence="2">The sequence shown here is derived from an EMBL/GenBank/DDBJ whole genome shotgun (WGS) entry which is preliminary data.</text>
</comment>
<dbReference type="Gene3D" id="2.130.10.30">
    <property type="entry name" value="Regulator of chromosome condensation 1/beta-lactamase-inhibitor protein II"/>
    <property type="match status" value="1"/>
</dbReference>
<keyword evidence="3" id="KW-1185">Reference proteome</keyword>